<organism evidence="1">
    <name type="scientific">Streptococcus suis</name>
    <dbReference type="NCBI Taxonomy" id="1307"/>
    <lineage>
        <taxon>Bacteria</taxon>
        <taxon>Bacillati</taxon>
        <taxon>Bacillota</taxon>
        <taxon>Bacilli</taxon>
        <taxon>Lactobacillales</taxon>
        <taxon>Streptococcaceae</taxon>
        <taxon>Streptococcus</taxon>
    </lineage>
</organism>
<accession>G8DUA4</accession>
<dbReference type="AlphaFoldDB" id="G8DUA4"/>
<dbReference type="EMBL" id="JF273655">
    <property type="protein sequence ID" value="AEH57605.1"/>
    <property type="molecule type" value="Genomic_DNA"/>
</dbReference>
<reference evidence="1" key="1">
    <citation type="journal article" date="2011" name="FEMS Microbiol. Lett.">
        <title>Genetic analysis of the capsular polysaccharide synthesis locus in 15 Streptococcus suis serotypes.</title>
        <authorList>
            <person name="Wang K."/>
            <person name="Fan W."/>
            <person name="Cai L."/>
            <person name="Huang B."/>
            <person name="Lu C."/>
        </authorList>
    </citation>
    <scope>NUCLEOTIDE SEQUENCE</scope>
    <source>
        <strain evidence="1">89-2479</strain>
    </source>
</reference>
<gene>
    <name evidence="1" type="primary">tnp3</name>
</gene>
<name>G8DUA4_STRSU</name>
<protein>
    <submittedName>
        <fullName evidence="1">Transposase</fullName>
    </submittedName>
</protein>
<proteinExistence type="predicted"/>
<sequence>MSLSNVSVVAFHYRSYGTFCIYSKRLYNLYSGFTHYRNYRAEKRSTVCLTPELFFYLHLF</sequence>
<evidence type="ECO:0000313" key="1">
    <source>
        <dbReference type="EMBL" id="AEH57605.1"/>
    </source>
</evidence>